<feature type="repeat" description="ANK" evidence="8">
    <location>
        <begin position="139"/>
        <end position="171"/>
    </location>
</feature>
<keyword evidence="9" id="KW-0472">Membrane</keyword>
<keyword evidence="5" id="KW-0406">Ion transport</keyword>
<comment type="caution">
    <text evidence="10">The sequence shown here is derived from an EMBL/GenBank/DDBJ whole genome shotgun (WGS) entry which is preliminary data.</text>
</comment>
<keyword evidence="4 8" id="KW-0040">ANK repeat</keyword>
<evidence type="ECO:0000256" key="8">
    <source>
        <dbReference type="PROSITE-ProRule" id="PRU00023"/>
    </source>
</evidence>
<keyword evidence="6" id="KW-0325">Glycoprotein</keyword>
<accession>A0A817WRL2</accession>
<keyword evidence="9" id="KW-0812">Transmembrane</keyword>
<feature type="transmembrane region" description="Helical" evidence="9">
    <location>
        <begin position="985"/>
        <end position="1004"/>
    </location>
</feature>
<keyword evidence="9" id="KW-1133">Transmembrane helix</keyword>
<dbReference type="Gene3D" id="1.25.40.20">
    <property type="entry name" value="Ankyrin repeat-containing domain"/>
    <property type="match status" value="4"/>
</dbReference>
<dbReference type="InterPro" id="IPR002110">
    <property type="entry name" value="Ankyrin_rpt"/>
</dbReference>
<reference evidence="10" key="1">
    <citation type="submission" date="2021-02" db="EMBL/GenBank/DDBJ databases">
        <authorList>
            <person name="Nowell W R."/>
        </authorList>
    </citation>
    <scope>NUCLEOTIDE SEQUENCE</scope>
</reference>
<protein>
    <recommendedName>
        <fullName evidence="12">Transient receptor potential cation channel subfamily A member 1</fullName>
    </recommendedName>
</protein>
<dbReference type="SUPFAM" id="SSF48403">
    <property type="entry name" value="Ankyrin repeat"/>
    <property type="match status" value="3"/>
</dbReference>
<evidence type="ECO:0000313" key="11">
    <source>
        <dbReference type="Proteomes" id="UP000663825"/>
    </source>
</evidence>
<feature type="repeat" description="ANK" evidence="8">
    <location>
        <begin position="172"/>
        <end position="204"/>
    </location>
</feature>
<evidence type="ECO:0000256" key="5">
    <source>
        <dbReference type="ARBA" id="ARBA00023065"/>
    </source>
</evidence>
<dbReference type="EMBL" id="CAJNXB010004126">
    <property type="protein sequence ID" value="CAF3359049.1"/>
    <property type="molecule type" value="Genomic_DNA"/>
</dbReference>
<evidence type="ECO:0008006" key="12">
    <source>
        <dbReference type="Google" id="ProtNLM"/>
    </source>
</evidence>
<evidence type="ECO:0000256" key="4">
    <source>
        <dbReference type="ARBA" id="ARBA00023043"/>
    </source>
</evidence>
<dbReference type="SMART" id="SM00248">
    <property type="entry name" value="ANK"/>
    <property type="match status" value="16"/>
</dbReference>
<dbReference type="GO" id="GO:1902495">
    <property type="term" value="C:transmembrane transporter complex"/>
    <property type="evidence" value="ECO:0007669"/>
    <property type="project" value="TreeGrafter"/>
</dbReference>
<keyword evidence="7" id="KW-0407">Ion channel</keyword>
<keyword evidence="3" id="KW-0677">Repeat</keyword>
<evidence type="ECO:0000256" key="9">
    <source>
        <dbReference type="SAM" id="Phobius"/>
    </source>
</evidence>
<evidence type="ECO:0000256" key="1">
    <source>
        <dbReference type="ARBA" id="ARBA00022448"/>
    </source>
</evidence>
<dbReference type="Pfam" id="PF13637">
    <property type="entry name" value="Ank_4"/>
    <property type="match status" value="1"/>
</dbReference>
<feature type="transmembrane region" description="Helical" evidence="9">
    <location>
        <begin position="815"/>
        <end position="835"/>
    </location>
</feature>
<dbReference type="AlphaFoldDB" id="A0A817WRL2"/>
<dbReference type="PROSITE" id="PS50088">
    <property type="entry name" value="ANK_REPEAT"/>
    <property type="match status" value="10"/>
</dbReference>
<dbReference type="OrthoDB" id="1661883at2759"/>
<dbReference type="PANTHER" id="PTHR47143">
    <property type="entry name" value="TRANSIENT RECEPTOR POTENTIAL CATION CHANNEL PROTEIN PAINLESS"/>
    <property type="match status" value="1"/>
</dbReference>
<sequence length="1177" mass="137970">MNFIDNKQLLSMYEAAIDGDEQYFDHWLTTMKKNGLSMTTIKSKIETLDHEQYSILHYTIRYNHLNLSRKIIEGFHFDVNLVGRDGETPLHTAARYEILSHNSILNDHTKLIAMPPSIEQNVITYLVSCQADLSKKDYHGRTPLHHAAMRNNYNSAKQLIELGASINIFDGNNATPLHFASRFNSIDCVRLLIEHRAIIDQQDANGNTPLHCIALSQQILFNSSDEIHFLQNTTTAHFLLHRAEDYLQSYLEIENKERKTALSVACEYGNINLVRILLIYGASIRNYMPIHMAVKSGNVDIVQLLLQYQVPLTSTNIYAETPLHIACKFNRMDVLQILINYQNENFDLEVRDYQGYTPLLTASYFDHFDCIRILLLNHANITAIDNHGKNILHICIEQHCENALHHCLKWIQEDVRSCSMFIRGDRHGNTILHAAAKNGSFQTCDLLLDTLKQILLRTQMSHNNRNSFINEYLSLILKKNIDKRTPIHETAKIGNIAMLQFFFCIIRDENQTDEYEHDKITLCEDYDDEFKTSLHLAAAEGHHKIVQLLIDQGANVWSCDMNSSTPLHEAAAHNRYHCVEILLDHQAPINQFDGKQNTPLHRASQYGHWKIVRLLLNYNADVRLVNSDGYNSLEVAILNNHQLTVHEFLNHKTWTKSLRNAQIPTLLNSSSSKYESLSTPLRKLIRYMPNEADQVFTRSMIEIGGSEDNSYKIIFNYEFLEDQFSIFKWKQDSPIHSIDVEQKKTKIFNLLSVFKSRQQQEINMKQTSQLNSHVDTLRQNHPLYMIITYHQYDLLKHPLIDRLIERKWVQFSRTFFWILFLFYGFFLASFTSTILRVHHPQYYYSLFNASISTVSCETISLNLLRHESFILTKKNFYDTMIKWLLFSTILIHIIKNILLICIRFKMFFGLSNILELIALILSIIFSHDFYSWQMSIRFRCSFQWQCGAFGILIGWITLIIYVQFLSASGIYVVMLEVILRKFLRFIPILIIFILGFGLSFHMLLQNQNVYNHTFDALIRTILMLTGEFNYEEHLYRQENENNRYYYQIIFLLYLLFCILMTILIMNLLVANAVGEIPPLIERANVKSSIMRIKLIMDYEILLSTFEFFIPYLKKRVKLLIDKNQNEIIYPNKIHRYKHKYYHIKKFLSDRKKQSVLKANEEKIEQIIQENVSELYKK</sequence>
<feature type="repeat" description="ANK" evidence="8">
    <location>
        <begin position="354"/>
        <end position="386"/>
    </location>
</feature>
<dbReference type="InterPro" id="IPR036770">
    <property type="entry name" value="Ankyrin_rpt-contain_sf"/>
</dbReference>
<feature type="repeat" description="ANK" evidence="8">
    <location>
        <begin position="318"/>
        <end position="340"/>
    </location>
</feature>
<feature type="repeat" description="ANK" evidence="8">
    <location>
        <begin position="427"/>
        <end position="459"/>
    </location>
</feature>
<evidence type="ECO:0000256" key="2">
    <source>
        <dbReference type="ARBA" id="ARBA00022606"/>
    </source>
</evidence>
<feature type="transmembrane region" description="Helical" evidence="9">
    <location>
        <begin position="913"/>
        <end position="932"/>
    </location>
</feature>
<evidence type="ECO:0000256" key="7">
    <source>
        <dbReference type="ARBA" id="ARBA00023303"/>
    </source>
</evidence>
<evidence type="ECO:0000256" key="6">
    <source>
        <dbReference type="ARBA" id="ARBA00023180"/>
    </source>
</evidence>
<feature type="repeat" description="ANK" evidence="8">
    <location>
        <begin position="595"/>
        <end position="627"/>
    </location>
</feature>
<dbReference type="PROSITE" id="PS50297">
    <property type="entry name" value="ANK_REP_REGION"/>
    <property type="match status" value="9"/>
</dbReference>
<evidence type="ECO:0000313" key="10">
    <source>
        <dbReference type="EMBL" id="CAF3359049.1"/>
    </source>
</evidence>
<feature type="transmembrane region" description="Helical" evidence="9">
    <location>
        <begin position="1044"/>
        <end position="1073"/>
    </location>
</feature>
<dbReference type="Pfam" id="PF00023">
    <property type="entry name" value="Ank"/>
    <property type="match status" value="2"/>
</dbReference>
<dbReference type="GO" id="GO:0022857">
    <property type="term" value="F:transmembrane transporter activity"/>
    <property type="evidence" value="ECO:0007669"/>
    <property type="project" value="TreeGrafter"/>
</dbReference>
<feature type="transmembrane region" description="Helical" evidence="9">
    <location>
        <begin position="952"/>
        <end position="973"/>
    </location>
</feature>
<keyword evidence="1" id="KW-0813">Transport</keyword>
<keyword evidence="2" id="KW-0716">Sensory transduction</keyword>
<dbReference type="PANTHER" id="PTHR47143:SF1">
    <property type="entry name" value="ION_TRANS DOMAIN-CONTAINING PROTEIN"/>
    <property type="match status" value="1"/>
</dbReference>
<organism evidence="10 11">
    <name type="scientific">Rotaria socialis</name>
    <dbReference type="NCBI Taxonomy" id="392032"/>
    <lineage>
        <taxon>Eukaryota</taxon>
        <taxon>Metazoa</taxon>
        <taxon>Spiralia</taxon>
        <taxon>Gnathifera</taxon>
        <taxon>Rotifera</taxon>
        <taxon>Eurotatoria</taxon>
        <taxon>Bdelloidea</taxon>
        <taxon>Philodinida</taxon>
        <taxon>Philodinidae</taxon>
        <taxon>Rotaria</taxon>
    </lineage>
</organism>
<gene>
    <name evidence="10" type="ORF">TIS948_LOCUS23996</name>
</gene>
<name>A0A817WRL2_9BILA</name>
<dbReference type="Proteomes" id="UP000663825">
    <property type="component" value="Unassembled WGS sequence"/>
</dbReference>
<feature type="repeat" description="ANK" evidence="8">
    <location>
        <begin position="529"/>
        <end position="561"/>
    </location>
</feature>
<dbReference type="GO" id="GO:0034220">
    <property type="term" value="P:monoatomic ion transmembrane transport"/>
    <property type="evidence" value="ECO:0007669"/>
    <property type="project" value="UniProtKB-KW"/>
</dbReference>
<feature type="repeat" description="ANK" evidence="8">
    <location>
        <begin position="562"/>
        <end position="594"/>
    </location>
</feature>
<feature type="repeat" description="ANK" evidence="8">
    <location>
        <begin position="257"/>
        <end position="284"/>
    </location>
</feature>
<feature type="repeat" description="ANK" evidence="8">
    <location>
        <begin position="285"/>
        <end position="317"/>
    </location>
</feature>
<evidence type="ECO:0000256" key="3">
    <source>
        <dbReference type="ARBA" id="ARBA00022737"/>
    </source>
</evidence>
<feature type="transmembrane region" description="Helical" evidence="9">
    <location>
        <begin position="842"/>
        <end position="863"/>
    </location>
</feature>
<dbReference type="Pfam" id="PF12796">
    <property type="entry name" value="Ank_2"/>
    <property type="match status" value="3"/>
</dbReference>
<dbReference type="InterPro" id="IPR052076">
    <property type="entry name" value="TRP_cation_channel"/>
</dbReference>
<feature type="transmembrane region" description="Helical" evidence="9">
    <location>
        <begin position="883"/>
        <end position="901"/>
    </location>
</feature>
<proteinExistence type="predicted"/>